<dbReference type="Proteomes" id="UP000199207">
    <property type="component" value="Unassembled WGS sequence"/>
</dbReference>
<accession>A0A1I1MS89</accession>
<dbReference type="STRING" id="910347.SAMN05421773_10739"/>
<evidence type="ECO:0000313" key="2">
    <source>
        <dbReference type="Proteomes" id="UP000199207"/>
    </source>
</evidence>
<dbReference type="EMBL" id="FOLM01000007">
    <property type="protein sequence ID" value="SFC88307.1"/>
    <property type="molecule type" value="Genomic_DNA"/>
</dbReference>
<gene>
    <name evidence="1" type="ORF">SAMN05421773_10739</name>
</gene>
<dbReference type="RefSeq" id="WP_093839174.1">
    <property type="nucleotide sequence ID" value="NZ_FOLM01000007.1"/>
</dbReference>
<sequence length="258" mass="26509">MAEPGSPLAPSLCVDAISAAGRWHTGYVPLSAFPPSILPAARRASAFSGIPLDHLMVTADADAADPGEAAAEDGVSALALAALGGDARDEPLFFVRSGPLRDAMVAELAGLVHRFRWKGDDMGLTHLEELGGILVLDLIGWAVPAGATVLICDEPLYADARAGGARFSAVALRLRRGSGPLQVLDCGEGAPAGAADSAGHLFTGRGPCDAWLAAHRALAAGQVTAGDTLLLHTKGPRREGWLTLRATDPARLRLPAPA</sequence>
<dbReference type="AlphaFoldDB" id="A0A1I1MS89"/>
<keyword evidence="2" id="KW-1185">Reference proteome</keyword>
<proteinExistence type="predicted"/>
<name>A0A1I1MS89_9ACTN</name>
<protein>
    <submittedName>
        <fullName evidence="1">Uncharacterized protein</fullName>
    </submittedName>
</protein>
<evidence type="ECO:0000313" key="1">
    <source>
        <dbReference type="EMBL" id="SFC88307.1"/>
    </source>
</evidence>
<organism evidence="1 2">
    <name type="scientific">Streptomyces aidingensis</name>
    <dbReference type="NCBI Taxonomy" id="910347"/>
    <lineage>
        <taxon>Bacteria</taxon>
        <taxon>Bacillati</taxon>
        <taxon>Actinomycetota</taxon>
        <taxon>Actinomycetes</taxon>
        <taxon>Kitasatosporales</taxon>
        <taxon>Streptomycetaceae</taxon>
        <taxon>Streptomyces</taxon>
    </lineage>
</organism>
<reference evidence="1 2" key="1">
    <citation type="submission" date="2016-10" db="EMBL/GenBank/DDBJ databases">
        <authorList>
            <person name="de Groot N.N."/>
        </authorList>
    </citation>
    <scope>NUCLEOTIDE SEQUENCE [LARGE SCALE GENOMIC DNA]</scope>
    <source>
        <strain evidence="1 2">CGMCC 4.5739</strain>
    </source>
</reference>
<dbReference type="OrthoDB" id="3604351at2"/>